<evidence type="ECO:0008006" key="3">
    <source>
        <dbReference type="Google" id="ProtNLM"/>
    </source>
</evidence>
<dbReference type="InterPro" id="IPR009593">
    <property type="entry name" value="DUF1203"/>
</dbReference>
<protein>
    <recommendedName>
        <fullName evidence="3">DUF1203 domain-containing protein</fullName>
    </recommendedName>
</protein>
<evidence type="ECO:0000313" key="1">
    <source>
        <dbReference type="EMBL" id="MBB4017781.1"/>
    </source>
</evidence>
<accession>A0A840BWA4</accession>
<evidence type="ECO:0000313" key="2">
    <source>
        <dbReference type="Proteomes" id="UP000577362"/>
    </source>
</evidence>
<organism evidence="1 2">
    <name type="scientific">Chelatococcus caeni</name>
    <dbReference type="NCBI Taxonomy" id="1348468"/>
    <lineage>
        <taxon>Bacteria</taxon>
        <taxon>Pseudomonadati</taxon>
        <taxon>Pseudomonadota</taxon>
        <taxon>Alphaproteobacteria</taxon>
        <taxon>Hyphomicrobiales</taxon>
        <taxon>Chelatococcaceae</taxon>
        <taxon>Chelatococcus</taxon>
    </lineage>
</organism>
<gene>
    <name evidence="1" type="ORF">GGR16_002815</name>
</gene>
<reference evidence="1 2" key="1">
    <citation type="submission" date="2020-08" db="EMBL/GenBank/DDBJ databases">
        <title>Genomic Encyclopedia of Type Strains, Phase IV (KMG-IV): sequencing the most valuable type-strain genomes for metagenomic binning, comparative biology and taxonomic classification.</title>
        <authorList>
            <person name="Goeker M."/>
        </authorList>
    </citation>
    <scope>NUCLEOTIDE SEQUENCE [LARGE SCALE GENOMIC DNA]</scope>
    <source>
        <strain evidence="1 2">DSM 103737</strain>
    </source>
</reference>
<dbReference type="EMBL" id="JACIEN010000003">
    <property type="protein sequence ID" value="MBB4017781.1"/>
    <property type="molecule type" value="Genomic_DNA"/>
</dbReference>
<name>A0A840BWA4_9HYPH</name>
<dbReference type="PIRSF" id="PIRSF034110">
    <property type="entry name" value="DUF1203"/>
    <property type="match status" value="1"/>
</dbReference>
<dbReference type="Proteomes" id="UP000577362">
    <property type="component" value="Unassembled WGS sequence"/>
</dbReference>
<dbReference type="RefSeq" id="WP_183316982.1">
    <property type="nucleotide sequence ID" value="NZ_JACIEN010000003.1"/>
</dbReference>
<keyword evidence="2" id="KW-1185">Reference proteome</keyword>
<comment type="caution">
    <text evidence="1">The sequence shown here is derived from an EMBL/GenBank/DDBJ whole genome shotgun (WGS) entry which is preliminary data.</text>
</comment>
<proteinExistence type="predicted"/>
<dbReference type="AlphaFoldDB" id="A0A840BWA4"/>
<sequence length="156" mass="17269">MAYRIRGLDPRLFDDLFRLDEASLARRGIVRRRVTASGTSPCRVSLQDAQPGEEVLLLAFAHHTEETSPYRASGPIFVRRAAEEAYDAVDEVPPILPARLISLRAYDAAGMIVDAGVVPGVEIESHIYHFLARPDIAHVDAHFAARGCFACRIERS</sequence>
<dbReference type="Pfam" id="PF06718">
    <property type="entry name" value="DUF1203"/>
    <property type="match status" value="1"/>
</dbReference>